<proteinExistence type="predicted"/>
<sequence>MQQTNETSDWAVIGSRQLQQATEVRKVDKFQIISVDPLQRQPQSRQQRRKAYDDRERQEDAGLTRGLTACIRCRMQKIKVHYLPCLRYKLTASTLYRTGKAPGLEFTKRWPVMKLKDIDNWANSEVRTILVESDVCPVPLQLTVRKFVPIPGIDSMHRSWMDHKKGVKKTKETTPYAIVDLQKANADMRDCAKISQENYNNARKQGLLRRYSIPNFIQERHHTANVFLSHYHYRTESANPFAQDWRRRHATPFSHMSVDEIHFLEQTKRMVNEREQIIKTNAENDLYEHELYFVAQMFEPNWQPRDTVIDRTEGTVNNVGLKKFE</sequence>
<evidence type="ECO:0000313" key="3">
    <source>
        <dbReference type="Proteomes" id="UP001175000"/>
    </source>
</evidence>
<keyword evidence="3" id="KW-1185">Reference proteome</keyword>
<evidence type="ECO:0000256" key="1">
    <source>
        <dbReference type="SAM" id="MobiDB-lite"/>
    </source>
</evidence>
<comment type="caution">
    <text evidence="2">The sequence shown here is derived from an EMBL/GenBank/DDBJ whole genome shotgun (WGS) entry which is preliminary data.</text>
</comment>
<dbReference type="AlphaFoldDB" id="A0AA39WSA0"/>
<dbReference type="PANTHER" id="PTHR35392">
    <property type="entry name" value="ZN(II)2CYS6 TRANSCRIPTION FACTOR (EUROFUNG)-RELATED-RELATED"/>
    <property type="match status" value="1"/>
</dbReference>
<accession>A0AA39WSA0</accession>
<dbReference type="PANTHER" id="PTHR35392:SF3">
    <property type="entry name" value="ZN(2)-C6 FUNGAL-TYPE DOMAIN-CONTAINING PROTEIN"/>
    <property type="match status" value="1"/>
</dbReference>
<reference evidence="2" key="1">
    <citation type="submission" date="2023-06" db="EMBL/GenBank/DDBJ databases">
        <title>Genome-scale phylogeny and comparative genomics of the fungal order Sordariales.</title>
        <authorList>
            <consortium name="Lawrence Berkeley National Laboratory"/>
            <person name="Hensen N."/>
            <person name="Bonometti L."/>
            <person name="Westerberg I."/>
            <person name="Brannstrom I.O."/>
            <person name="Guillou S."/>
            <person name="Cros-Aarteil S."/>
            <person name="Calhoun S."/>
            <person name="Haridas S."/>
            <person name="Kuo A."/>
            <person name="Mondo S."/>
            <person name="Pangilinan J."/>
            <person name="Riley R."/>
            <person name="Labutti K."/>
            <person name="Andreopoulos B."/>
            <person name="Lipzen A."/>
            <person name="Chen C."/>
            <person name="Yanf M."/>
            <person name="Daum C."/>
            <person name="Ng V."/>
            <person name="Clum A."/>
            <person name="Steindorff A."/>
            <person name="Ohm R."/>
            <person name="Martin F."/>
            <person name="Silar P."/>
            <person name="Natvig D."/>
            <person name="Lalanne C."/>
            <person name="Gautier V."/>
            <person name="Ament-Velasquez S.L."/>
            <person name="Kruys A."/>
            <person name="Hutchinson M.I."/>
            <person name="Powell A.J."/>
            <person name="Barry K."/>
            <person name="Miller A.N."/>
            <person name="Grigoriev I.V."/>
            <person name="Debuchy R."/>
            <person name="Gladieux P."/>
            <person name="Thoren M.H."/>
            <person name="Johannesson H."/>
        </authorList>
    </citation>
    <scope>NUCLEOTIDE SEQUENCE</scope>
    <source>
        <strain evidence="2">CBS 606.72</strain>
    </source>
</reference>
<organism evidence="2 3">
    <name type="scientific">Immersiella caudata</name>
    <dbReference type="NCBI Taxonomy" id="314043"/>
    <lineage>
        <taxon>Eukaryota</taxon>
        <taxon>Fungi</taxon>
        <taxon>Dikarya</taxon>
        <taxon>Ascomycota</taxon>
        <taxon>Pezizomycotina</taxon>
        <taxon>Sordariomycetes</taxon>
        <taxon>Sordariomycetidae</taxon>
        <taxon>Sordariales</taxon>
        <taxon>Lasiosphaeriaceae</taxon>
        <taxon>Immersiella</taxon>
    </lineage>
</organism>
<dbReference type="EMBL" id="JAULSU010000004">
    <property type="protein sequence ID" value="KAK0620665.1"/>
    <property type="molecule type" value="Genomic_DNA"/>
</dbReference>
<evidence type="ECO:0000313" key="2">
    <source>
        <dbReference type="EMBL" id="KAK0620665.1"/>
    </source>
</evidence>
<feature type="region of interest" description="Disordered" evidence="1">
    <location>
        <begin position="38"/>
        <end position="58"/>
    </location>
</feature>
<protein>
    <submittedName>
        <fullName evidence="2">Uncharacterized protein</fullName>
    </submittedName>
</protein>
<dbReference type="Proteomes" id="UP001175000">
    <property type="component" value="Unassembled WGS sequence"/>
</dbReference>
<name>A0AA39WSA0_9PEZI</name>
<gene>
    <name evidence="2" type="ORF">B0T14DRAFT_431637</name>
</gene>
<dbReference type="InterPro" id="IPR052973">
    <property type="entry name" value="Fungal_sec-metab_reg_TF"/>
</dbReference>